<dbReference type="PROSITE" id="PS00018">
    <property type="entry name" value="EF_HAND_1"/>
    <property type="match status" value="1"/>
</dbReference>
<dbReference type="InterPro" id="IPR058193">
    <property type="entry name" value="VanY/YodJ_core_dom"/>
</dbReference>
<evidence type="ECO:0000259" key="2">
    <source>
        <dbReference type="Pfam" id="PF02557"/>
    </source>
</evidence>
<evidence type="ECO:0000313" key="3">
    <source>
        <dbReference type="EMBL" id="MDC3419382.1"/>
    </source>
</evidence>
<dbReference type="PROSITE" id="PS51257">
    <property type="entry name" value="PROKAR_LIPOPROTEIN"/>
    <property type="match status" value="1"/>
</dbReference>
<gene>
    <name evidence="3" type="ORF">NC661_03275</name>
</gene>
<dbReference type="PANTHER" id="PTHR34385">
    <property type="entry name" value="D-ALANYL-D-ALANINE CARBOXYPEPTIDASE"/>
    <property type="match status" value="1"/>
</dbReference>
<dbReference type="InterPro" id="IPR003709">
    <property type="entry name" value="VanY-like_core_dom"/>
</dbReference>
<dbReference type="PANTHER" id="PTHR34385:SF1">
    <property type="entry name" value="PEPTIDOGLYCAN L-ALANYL-D-GLUTAMATE ENDOPEPTIDASE CWLK"/>
    <property type="match status" value="1"/>
</dbReference>
<dbReference type="InterPro" id="IPR009045">
    <property type="entry name" value="Zn_M74/Hedgehog-like"/>
</dbReference>
<dbReference type="GO" id="GO:0006508">
    <property type="term" value="P:proteolysis"/>
    <property type="evidence" value="ECO:0007669"/>
    <property type="project" value="InterPro"/>
</dbReference>
<dbReference type="Proteomes" id="UP001145072">
    <property type="component" value="Unassembled WGS sequence"/>
</dbReference>
<dbReference type="InterPro" id="IPR052179">
    <property type="entry name" value="DD-CPase-like"/>
</dbReference>
<dbReference type="AlphaFoldDB" id="A0A9X3WGE7"/>
<dbReference type="GO" id="GO:0004180">
    <property type="term" value="F:carboxypeptidase activity"/>
    <property type="evidence" value="ECO:0007669"/>
    <property type="project" value="UniProtKB-KW"/>
</dbReference>
<organism evidence="3 4">
    <name type="scientific">Aquibacillus koreensis</name>
    <dbReference type="NCBI Taxonomy" id="279446"/>
    <lineage>
        <taxon>Bacteria</taxon>
        <taxon>Bacillati</taxon>
        <taxon>Bacillota</taxon>
        <taxon>Bacilli</taxon>
        <taxon>Bacillales</taxon>
        <taxon>Bacillaceae</taxon>
        <taxon>Aquibacillus</taxon>
    </lineage>
</organism>
<feature type="region of interest" description="Disordered" evidence="1">
    <location>
        <begin position="23"/>
        <end position="65"/>
    </location>
</feature>
<feature type="compositionally biased region" description="Acidic residues" evidence="1">
    <location>
        <begin position="194"/>
        <end position="217"/>
    </location>
</feature>
<dbReference type="InterPro" id="IPR018247">
    <property type="entry name" value="EF_Hand_1_Ca_BS"/>
</dbReference>
<dbReference type="Pfam" id="PF02557">
    <property type="entry name" value="VanY"/>
    <property type="match status" value="1"/>
</dbReference>
<comment type="caution">
    <text evidence="3">The sequence shown here is derived from an EMBL/GenBank/DDBJ whole genome shotgun (WGS) entry which is preliminary data.</text>
</comment>
<dbReference type="RefSeq" id="WP_259869882.1">
    <property type="nucleotide sequence ID" value="NZ_JAMQJZ010000002.1"/>
</dbReference>
<accession>A0A9X3WGE7</accession>
<name>A0A9X3WGE7_9BACI</name>
<sequence>MRIGQVVFILCFLIVTLGGCSGGNEEPPSDDQKNADQDQSTDHQNGQSDSGEEDDQDQDNTLEKAEIERLNQGFRESIVQATDDDQKVKNYASKDELIEDVTKYADQALAKEYVDLYYKEENGNLYLIPKEGPVLLQEEVPYEFGENEDGEYYVSQEDEDALRGSYYFYMTFTQKQDGWVIQDIKLDFEEDHVDEDVPDQPEEEDQEEPDQEQEEAGDDQHTNEEVVYSPKQIQQEGKLILVNKTHKLPADYVPEELVIPDVDFSFEEDLPKKQMRQIAAQALENMFAAASKEEITLYAVSGYRSFDRQDIIFNYNANQHGEAYANQFSARPGESEHQTGLTMDVTSRSVNFGLIQRFGETEEGKWVKANAHKYGFVVRYPEDKQHITGYTYEPWHLRYVGNEVATEMFEREITFEEFLGVVKANG</sequence>
<dbReference type="EMBL" id="JAMQJZ010000002">
    <property type="protein sequence ID" value="MDC3419382.1"/>
    <property type="molecule type" value="Genomic_DNA"/>
</dbReference>
<keyword evidence="3" id="KW-0378">Hydrolase</keyword>
<feature type="region of interest" description="Disordered" evidence="1">
    <location>
        <begin position="194"/>
        <end position="224"/>
    </location>
</feature>
<dbReference type="Gene3D" id="3.30.1380.10">
    <property type="match status" value="1"/>
</dbReference>
<dbReference type="SUPFAM" id="SSF55166">
    <property type="entry name" value="Hedgehog/DD-peptidase"/>
    <property type="match status" value="1"/>
</dbReference>
<proteinExistence type="predicted"/>
<evidence type="ECO:0000313" key="4">
    <source>
        <dbReference type="Proteomes" id="UP001145072"/>
    </source>
</evidence>
<protein>
    <submittedName>
        <fullName evidence="3">D-alanyl-D-alanine carboxypeptidase family protein</fullName>
    </submittedName>
</protein>
<keyword evidence="3" id="KW-0121">Carboxypeptidase</keyword>
<feature type="compositionally biased region" description="Acidic residues" evidence="1">
    <location>
        <begin position="50"/>
        <end position="60"/>
    </location>
</feature>
<keyword evidence="4" id="KW-1185">Reference proteome</keyword>
<dbReference type="CDD" id="cd14852">
    <property type="entry name" value="LD-carboxypeptidase"/>
    <property type="match status" value="1"/>
</dbReference>
<reference evidence="3" key="1">
    <citation type="submission" date="2022-06" db="EMBL/GenBank/DDBJ databases">
        <title>Aquibacillus sp. a new bacterium isolated from soil saline samples.</title>
        <authorList>
            <person name="Galisteo C."/>
            <person name="De La Haba R."/>
            <person name="Sanchez-Porro C."/>
            <person name="Ventosa A."/>
        </authorList>
    </citation>
    <scope>NUCLEOTIDE SEQUENCE</scope>
    <source>
        <strain evidence="3">JCM 12387</strain>
    </source>
</reference>
<feature type="domain" description="D-alanyl-D-alanine carboxypeptidase-like core" evidence="2">
    <location>
        <begin position="273"/>
        <end position="401"/>
    </location>
</feature>
<keyword evidence="3" id="KW-0645">Protease</keyword>
<evidence type="ECO:0000256" key="1">
    <source>
        <dbReference type="SAM" id="MobiDB-lite"/>
    </source>
</evidence>